<sequence length="111" mass="11960">MPSPDPTPSQNSAPTEDATAAHEAAVRRAGEALQTYTLSAEGWRQSPSETLQRLLTDLRHWCDDTQRDFDRAVTGSRTLHSTERDTAAEELAAREPAAEPAAGGTTGRNEA</sequence>
<dbReference type="RefSeq" id="WP_128559448.1">
    <property type="nucleotide sequence ID" value="NZ_QUAK01000231.1"/>
</dbReference>
<dbReference type="OrthoDB" id="4319663at2"/>
<gene>
    <name evidence="2" type="ORF">DY218_30860</name>
</gene>
<dbReference type="Proteomes" id="UP000263094">
    <property type="component" value="Unassembled WGS sequence"/>
</dbReference>
<keyword evidence="3" id="KW-1185">Reference proteome</keyword>
<proteinExistence type="predicted"/>
<name>A0A372LWQ2_9ACTN</name>
<evidence type="ECO:0000313" key="3">
    <source>
        <dbReference type="Proteomes" id="UP000263094"/>
    </source>
</evidence>
<dbReference type="EMBL" id="QUAK01000231">
    <property type="protein sequence ID" value="RFU82820.1"/>
    <property type="molecule type" value="Genomic_DNA"/>
</dbReference>
<organism evidence="2 3">
    <name type="scientific">Streptomyces triticagri</name>
    <dbReference type="NCBI Taxonomy" id="2293568"/>
    <lineage>
        <taxon>Bacteria</taxon>
        <taxon>Bacillati</taxon>
        <taxon>Actinomycetota</taxon>
        <taxon>Actinomycetes</taxon>
        <taxon>Kitasatosporales</taxon>
        <taxon>Streptomycetaceae</taxon>
        <taxon>Streptomyces</taxon>
    </lineage>
</organism>
<feature type="region of interest" description="Disordered" evidence="1">
    <location>
        <begin position="73"/>
        <end position="111"/>
    </location>
</feature>
<comment type="caution">
    <text evidence="2">The sequence shown here is derived from an EMBL/GenBank/DDBJ whole genome shotgun (WGS) entry which is preliminary data.</text>
</comment>
<feature type="region of interest" description="Disordered" evidence="1">
    <location>
        <begin position="1"/>
        <end position="24"/>
    </location>
</feature>
<evidence type="ECO:0000256" key="1">
    <source>
        <dbReference type="SAM" id="MobiDB-lite"/>
    </source>
</evidence>
<feature type="compositionally biased region" description="Basic and acidic residues" evidence="1">
    <location>
        <begin position="80"/>
        <end position="97"/>
    </location>
</feature>
<accession>A0A372LWQ2</accession>
<protein>
    <submittedName>
        <fullName evidence="2">Uncharacterized protein</fullName>
    </submittedName>
</protein>
<feature type="compositionally biased region" description="Low complexity" evidence="1">
    <location>
        <begin position="13"/>
        <end position="23"/>
    </location>
</feature>
<evidence type="ECO:0000313" key="2">
    <source>
        <dbReference type="EMBL" id="RFU82820.1"/>
    </source>
</evidence>
<reference evidence="2 3" key="1">
    <citation type="submission" date="2018-08" db="EMBL/GenBank/DDBJ databases">
        <title>Isolation, diversity and antifungal activity of Actinobacteria from wheat.</title>
        <authorList>
            <person name="Han C."/>
        </authorList>
    </citation>
    <scope>NUCLEOTIDE SEQUENCE [LARGE SCALE GENOMIC DNA]</scope>
    <source>
        <strain evidence="2 3">NEAU-YY421</strain>
    </source>
</reference>
<dbReference type="AlphaFoldDB" id="A0A372LWQ2"/>